<evidence type="ECO:0000256" key="1">
    <source>
        <dbReference type="ARBA" id="ARBA00005564"/>
    </source>
</evidence>
<comment type="similarity">
    <text evidence="1">Belongs to the cycloisomerase 2 family.</text>
</comment>
<dbReference type="InterPro" id="IPR050282">
    <property type="entry name" value="Cycloisomerase_2"/>
</dbReference>
<dbReference type="PANTHER" id="PTHR30344">
    <property type="entry name" value="6-PHOSPHOGLUCONOLACTONASE-RELATED"/>
    <property type="match status" value="1"/>
</dbReference>
<gene>
    <name evidence="2" type="ordered locus">Jden_2089</name>
</gene>
<dbReference type="InterPro" id="IPR015943">
    <property type="entry name" value="WD40/YVTN_repeat-like_dom_sf"/>
</dbReference>
<dbReference type="InterPro" id="IPR011048">
    <property type="entry name" value="Haem_d1_sf"/>
</dbReference>
<protein>
    <recommendedName>
        <fullName evidence="4">6-phosphogluconolactonase</fullName>
    </recommendedName>
</protein>
<dbReference type="GO" id="GO:0017057">
    <property type="term" value="F:6-phosphogluconolactonase activity"/>
    <property type="evidence" value="ECO:0007669"/>
    <property type="project" value="TreeGrafter"/>
</dbReference>
<reference evidence="2 3" key="1">
    <citation type="journal article" date="2009" name="Stand. Genomic Sci.">
        <title>Complete genome sequence of Jonesia denitrificans type strain (Prevot 55134).</title>
        <authorList>
            <person name="Pukall R."/>
            <person name="Gehrich-Schroter G."/>
            <person name="Lapidus A."/>
            <person name="Nolan M."/>
            <person name="Glavina Del Rio T."/>
            <person name="Lucas S."/>
            <person name="Chen F."/>
            <person name="Tice H."/>
            <person name="Pitluck S."/>
            <person name="Cheng J.F."/>
            <person name="Copeland A."/>
            <person name="Saunders E."/>
            <person name="Brettin T."/>
            <person name="Detter J.C."/>
            <person name="Bruce D."/>
            <person name="Goodwin L."/>
            <person name="Pati A."/>
            <person name="Ivanova N."/>
            <person name="Mavromatis K."/>
            <person name="Ovchinnikova G."/>
            <person name="Chen A."/>
            <person name="Palaniappan K."/>
            <person name="Land M."/>
            <person name="Hauser L."/>
            <person name="Chang Y.J."/>
            <person name="Jeffries C.D."/>
            <person name="Chain P."/>
            <person name="Goker M."/>
            <person name="Bristow J."/>
            <person name="Eisen J.A."/>
            <person name="Markowitz V."/>
            <person name="Hugenholtz P."/>
            <person name="Kyrpides N.C."/>
            <person name="Klenk H.P."/>
            <person name="Han C."/>
        </authorList>
    </citation>
    <scope>NUCLEOTIDE SEQUENCE [LARGE SCALE GENOMIC DNA]</scope>
    <source>
        <strain evidence="3">ATCC 14870 / DSM 20603 / BCRC 15368 / CIP 55.134 / JCM 11481 / NBRC 15587 / NCTC 10816 / Prevot 55134</strain>
    </source>
</reference>
<evidence type="ECO:0008006" key="4">
    <source>
        <dbReference type="Google" id="ProtNLM"/>
    </source>
</evidence>
<dbReference type="HOGENOM" id="CLU_038716_5_1_11"/>
<dbReference type="Proteomes" id="UP000000628">
    <property type="component" value="Chromosome"/>
</dbReference>
<dbReference type="eggNOG" id="COG2706">
    <property type="taxonomic scope" value="Bacteria"/>
</dbReference>
<accession>C7R102</accession>
<keyword evidence="3" id="KW-1185">Reference proteome</keyword>
<sequence>MMEQATAARSVDVVLGTYPKDAEPGSGEGMWSARFDRVTGTISDLRQVAQVAAPSFLATTVVSNTRMVYAVSEVPTGQVHGFALREGGVEQRGVVDTMGSQPCHVVVDGDGVLVANYGTGSVATFPVGEHLTKETPVALFQHSGSGPRPDRQEGPHAHYVTSVPATQYMWAVDLGSDAVFLYEGIVKPDGTRGFAARGIAVDLPAGTGPRHVAWDDRGLAYIVGELDRHITVVRPHLSDGSGTILGRFPCGDWDTGREEESESLPSHIAMSTSGRRIYTTVRGRDMLLFWDLPELGEAMDEADGENADVIPCLRGTYRLAGHWPRHFAVVAADDGGDFLLIAQQGSHEIEVLHVATDGVVTQRQSAPIPAPACVVVVD</sequence>
<dbReference type="EMBL" id="CP001706">
    <property type="protein sequence ID" value="ACV09726.1"/>
    <property type="molecule type" value="Genomic_DNA"/>
</dbReference>
<organism evidence="2 3">
    <name type="scientific">Jonesia denitrificans (strain ATCC 14870 / DSM 20603 / BCRC 15368 / CIP 55.134 / JCM 11481 / NBRC 15587 / NCTC 10816 / Prevot 55134)</name>
    <name type="common">Listeria denitrificans</name>
    <dbReference type="NCBI Taxonomy" id="471856"/>
    <lineage>
        <taxon>Bacteria</taxon>
        <taxon>Bacillati</taxon>
        <taxon>Actinomycetota</taxon>
        <taxon>Actinomycetes</taxon>
        <taxon>Micrococcales</taxon>
        <taxon>Jonesiaceae</taxon>
        <taxon>Jonesia</taxon>
    </lineage>
</organism>
<dbReference type="Gene3D" id="2.130.10.10">
    <property type="entry name" value="YVTN repeat-like/Quinoprotein amine dehydrogenase"/>
    <property type="match status" value="1"/>
</dbReference>
<dbReference type="AlphaFoldDB" id="C7R102"/>
<dbReference type="Pfam" id="PF10282">
    <property type="entry name" value="Lactonase"/>
    <property type="match status" value="1"/>
</dbReference>
<dbReference type="InterPro" id="IPR019405">
    <property type="entry name" value="Lactonase_7-beta_prop"/>
</dbReference>
<name>C7R102_JONDD</name>
<dbReference type="PANTHER" id="PTHR30344:SF1">
    <property type="entry name" value="6-PHOSPHOGLUCONOLACTONASE"/>
    <property type="match status" value="1"/>
</dbReference>
<evidence type="ECO:0000313" key="3">
    <source>
        <dbReference type="Proteomes" id="UP000000628"/>
    </source>
</evidence>
<dbReference type="KEGG" id="jde:Jden_2089"/>
<proteinExistence type="inferred from homology"/>
<dbReference type="SUPFAM" id="SSF51004">
    <property type="entry name" value="C-terminal (heme d1) domain of cytochrome cd1-nitrite reductase"/>
    <property type="match status" value="1"/>
</dbReference>
<dbReference type="STRING" id="471856.Jden_2089"/>
<evidence type="ECO:0000313" key="2">
    <source>
        <dbReference type="EMBL" id="ACV09726.1"/>
    </source>
</evidence>